<organism evidence="3 4">
    <name type="scientific">Echinicola soli</name>
    <dbReference type="NCBI Taxonomy" id="2591634"/>
    <lineage>
        <taxon>Bacteria</taxon>
        <taxon>Pseudomonadati</taxon>
        <taxon>Bacteroidota</taxon>
        <taxon>Cytophagia</taxon>
        <taxon>Cytophagales</taxon>
        <taxon>Cyclobacteriaceae</taxon>
        <taxon>Echinicola</taxon>
    </lineage>
</organism>
<proteinExistence type="predicted"/>
<feature type="transmembrane region" description="Helical" evidence="1">
    <location>
        <begin position="256"/>
        <end position="276"/>
    </location>
</feature>
<evidence type="ECO:0000313" key="4">
    <source>
        <dbReference type="Proteomes" id="UP000316614"/>
    </source>
</evidence>
<gene>
    <name evidence="3" type="ORF">FKX85_13585</name>
</gene>
<feature type="domain" description="Glycosyltransferase RgtA/B/C/D-like" evidence="2">
    <location>
        <begin position="69"/>
        <end position="207"/>
    </location>
</feature>
<dbReference type="InterPro" id="IPR038731">
    <property type="entry name" value="RgtA/B/C-like"/>
</dbReference>
<sequence length="557" mass="64368">MQKLISPTSPFALIAALLFFMAFWNWGYDGITFSDDVSYLTLGHQFWHDIPFQENDLFNYRWGTYLLPGLITYLFGFNDHLASLPSLFAYMLTVVLIWKILPEYLAKNVFVVFFCTSVFLLHFLPKVYPDSLLVFWTALIPASAVYRHKQPFIAGLIMSTAFFFGLCTKETIILLAPLPLLLFIADARHNRPTSFYRYFVLFAIVFILGYLGYFYVQFGDPFFRLKSIETGHYVSPYSFYDKGWAKTLERLTFSPILTFIERTFWIWIVLAVPGLVRAFKHDKDLHLVFALSSLCLLIGFWFMTTSLSFYNPLHLNPRHLIILAPVLSVNIALEAKRWTSNFFWNRFGALWIGFGGIVALGLLDWKLAAFYFSFAAVLLLVPSKWKTPCLAVLLFFPVLASVAYHKELKNYGHFKSVFNKTLSTCNADAPLISHDFVVKSGEVLVGEYNSHLPLYSVQELTKKPAIDGLPQKFTILVYSYYNHAFPEEGSFVKEVTAFANHYHYDKTKIYQDKWINIVQYNLKADLTTFQNHREVVMGFRSDSDHLRHTATPAPDRY</sequence>
<feature type="transmembrane region" description="Helical" evidence="1">
    <location>
        <begin position="347"/>
        <end position="365"/>
    </location>
</feature>
<evidence type="ECO:0000256" key="1">
    <source>
        <dbReference type="SAM" id="Phobius"/>
    </source>
</evidence>
<dbReference type="Proteomes" id="UP000316614">
    <property type="component" value="Chromosome"/>
</dbReference>
<dbReference type="KEGG" id="echi:FKX85_13585"/>
<feature type="transmembrane region" description="Helical" evidence="1">
    <location>
        <begin position="104"/>
        <end position="124"/>
    </location>
</feature>
<feature type="transmembrane region" description="Helical" evidence="1">
    <location>
        <begin position="195"/>
        <end position="216"/>
    </location>
</feature>
<keyword evidence="4" id="KW-1185">Reference proteome</keyword>
<dbReference type="OrthoDB" id="828203at2"/>
<dbReference type="Pfam" id="PF13231">
    <property type="entry name" value="PMT_2"/>
    <property type="match status" value="1"/>
</dbReference>
<feature type="transmembrane region" description="Helical" evidence="1">
    <location>
        <begin position="288"/>
        <end position="310"/>
    </location>
</feature>
<name>A0A514CJK6_9BACT</name>
<feature type="transmembrane region" description="Helical" evidence="1">
    <location>
        <begin position="385"/>
        <end position="405"/>
    </location>
</feature>
<protein>
    <recommendedName>
        <fullName evidence="2">Glycosyltransferase RgtA/B/C/D-like domain-containing protein</fullName>
    </recommendedName>
</protein>
<evidence type="ECO:0000313" key="3">
    <source>
        <dbReference type="EMBL" id="QDH80007.1"/>
    </source>
</evidence>
<feature type="transmembrane region" description="Helical" evidence="1">
    <location>
        <begin position="81"/>
        <end position="98"/>
    </location>
</feature>
<dbReference type="AlphaFoldDB" id="A0A514CJK6"/>
<keyword evidence="1" id="KW-0472">Membrane</keyword>
<keyword evidence="1" id="KW-0812">Transmembrane</keyword>
<reference evidence="3 4" key="1">
    <citation type="submission" date="2019-06" db="EMBL/GenBank/DDBJ databases">
        <title>Echinicola alkalisoli sp. nov. isolated from saline soil.</title>
        <authorList>
            <person name="Sun J.-Q."/>
            <person name="Xu L."/>
        </authorList>
    </citation>
    <scope>NUCLEOTIDE SEQUENCE [LARGE SCALE GENOMIC DNA]</scope>
    <source>
        <strain evidence="3 4">LN3S3</strain>
    </source>
</reference>
<feature type="transmembrane region" description="Helical" evidence="1">
    <location>
        <begin position="152"/>
        <end position="183"/>
    </location>
</feature>
<accession>A0A514CJK6</accession>
<keyword evidence="1" id="KW-1133">Transmembrane helix</keyword>
<evidence type="ECO:0000259" key="2">
    <source>
        <dbReference type="Pfam" id="PF13231"/>
    </source>
</evidence>
<dbReference type="EMBL" id="CP041253">
    <property type="protein sequence ID" value="QDH80007.1"/>
    <property type="molecule type" value="Genomic_DNA"/>
</dbReference>
<dbReference type="RefSeq" id="WP_141615244.1">
    <property type="nucleotide sequence ID" value="NZ_CP041253.1"/>
</dbReference>